<feature type="transmembrane region" description="Helical" evidence="5">
    <location>
        <begin position="50"/>
        <end position="68"/>
    </location>
</feature>
<evidence type="ECO:0000256" key="1">
    <source>
        <dbReference type="ARBA" id="ARBA00004141"/>
    </source>
</evidence>
<comment type="caution">
    <text evidence="6">The sequence shown here is derived from an EMBL/GenBank/DDBJ whole genome shotgun (WGS) entry which is preliminary data.</text>
</comment>
<reference evidence="7" key="1">
    <citation type="journal article" date="2019" name="Int. J. Syst. Evol. Microbiol.">
        <title>The Global Catalogue of Microorganisms (GCM) 10K type strain sequencing project: providing services to taxonomists for standard genome sequencing and annotation.</title>
        <authorList>
            <consortium name="The Broad Institute Genomics Platform"/>
            <consortium name="The Broad Institute Genome Sequencing Center for Infectious Disease"/>
            <person name="Wu L."/>
            <person name="Ma J."/>
        </authorList>
    </citation>
    <scope>NUCLEOTIDE SEQUENCE [LARGE SCALE GENOMIC DNA]</scope>
    <source>
        <strain evidence="7">CGMCC 4.7246</strain>
    </source>
</reference>
<organism evidence="6 7">
    <name type="scientific">Saccharothrix lopnurensis</name>
    <dbReference type="NCBI Taxonomy" id="1670621"/>
    <lineage>
        <taxon>Bacteria</taxon>
        <taxon>Bacillati</taxon>
        <taxon>Actinomycetota</taxon>
        <taxon>Actinomycetes</taxon>
        <taxon>Pseudonocardiales</taxon>
        <taxon>Pseudonocardiaceae</taxon>
        <taxon>Saccharothrix</taxon>
    </lineage>
</organism>
<feature type="transmembrane region" description="Helical" evidence="5">
    <location>
        <begin position="141"/>
        <end position="159"/>
    </location>
</feature>
<comment type="subcellular location">
    <subcellularLocation>
        <location evidence="1">Membrane</location>
        <topology evidence="1">Multi-pass membrane protein</topology>
    </subcellularLocation>
</comment>
<gene>
    <name evidence="6" type="ORF">ACFP3R_00360</name>
</gene>
<feature type="transmembrane region" description="Helical" evidence="5">
    <location>
        <begin position="212"/>
        <end position="231"/>
    </location>
</feature>
<dbReference type="Proteomes" id="UP001596220">
    <property type="component" value="Unassembled WGS sequence"/>
</dbReference>
<dbReference type="InterPro" id="IPR044878">
    <property type="entry name" value="UbiA_sf"/>
</dbReference>
<evidence type="ECO:0000256" key="2">
    <source>
        <dbReference type="ARBA" id="ARBA00022692"/>
    </source>
</evidence>
<dbReference type="RefSeq" id="WP_380631575.1">
    <property type="nucleotide sequence ID" value="NZ_JBHSQO010000001.1"/>
</dbReference>
<dbReference type="EMBL" id="JBHSQO010000001">
    <property type="protein sequence ID" value="MFC6087717.1"/>
    <property type="molecule type" value="Genomic_DNA"/>
</dbReference>
<dbReference type="Pfam" id="PF01040">
    <property type="entry name" value="UbiA"/>
    <property type="match status" value="1"/>
</dbReference>
<protein>
    <submittedName>
        <fullName evidence="6">UbiA family prenyltransferase</fullName>
    </submittedName>
</protein>
<dbReference type="InterPro" id="IPR000537">
    <property type="entry name" value="UbiA_prenyltransferase"/>
</dbReference>
<keyword evidence="3 5" id="KW-1133">Transmembrane helix</keyword>
<evidence type="ECO:0000256" key="3">
    <source>
        <dbReference type="ARBA" id="ARBA00022989"/>
    </source>
</evidence>
<feature type="transmembrane region" description="Helical" evidence="5">
    <location>
        <begin position="88"/>
        <end position="108"/>
    </location>
</feature>
<sequence length="287" mass="28441">MIGSPAGAPRRARTGRGLARGLVEACHPVPGLAVTLVAVALAVGTGLTPGRVALLGAAVFTGQLSIGWSNDWVDAARDRAVGRTDKPVATGAVPPAVIATAASTALVTTIVMSSLLGVIAAAALLIGVAAGWAYNLGLKATVWSGATYLIAFGALPVAPYVASPGQPWPPWWVPVVGALLGFGAHFANVLPDLRADAETGVRGLPHRLGPRTGVIVMAGALAAASVVLGVAPATTSTAFALTVSATGIALAAATTAAAVRAPRGPLAFRLTIGIAVLDVALLITNAM</sequence>
<proteinExistence type="predicted"/>
<name>A0ABW1NZE3_9PSEU</name>
<evidence type="ECO:0000256" key="4">
    <source>
        <dbReference type="ARBA" id="ARBA00023136"/>
    </source>
</evidence>
<accession>A0ABW1NZE3</accession>
<keyword evidence="4 5" id="KW-0472">Membrane</keyword>
<feature type="transmembrane region" description="Helical" evidence="5">
    <location>
        <begin position="21"/>
        <end position="44"/>
    </location>
</feature>
<evidence type="ECO:0000313" key="7">
    <source>
        <dbReference type="Proteomes" id="UP001596220"/>
    </source>
</evidence>
<keyword evidence="7" id="KW-1185">Reference proteome</keyword>
<feature type="transmembrane region" description="Helical" evidence="5">
    <location>
        <begin position="114"/>
        <end position="134"/>
    </location>
</feature>
<keyword evidence="2 5" id="KW-0812">Transmembrane</keyword>
<evidence type="ECO:0000256" key="5">
    <source>
        <dbReference type="SAM" id="Phobius"/>
    </source>
</evidence>
<feature type="transmembrane region" description="Helical" evidence="5">
    <location>
        <begin position="171"/>
        <end position="191"/>
    </location>
</feature>
<feature type="transmembrane region" description="Helical" evidence="5">
    <location>
        <begin position="266"/>
        <end position="284"/>
    </location>
</feature>
<feature type="transmembrane region" description="Helical" evidence="5">
    <location>
        <begin position="237"/>
        <end position="259"/>
    </location>
</feature>
<evidence type="ECO:0000313" key="6">
    <source>
        <dbReference type="EMBL" id="MFC6087717.1"/>
    </source>
</evidence>
<dbReference type="Gene3D" id="1.10.357.140">
    <property type="entry name" value="UbiA prenyltransferase"/>
    <property type="match status" value="1"/>
</dbReference>